<dbReference type="EMBL" id="KV010113">
    <property type="protein sequence ID" value="KZV28522.1"/>
    <property type="molecule type" value="Genomic_DNA"/>
</dbReference>
<organism evidence="1 2">
    <name type="scientific">Dorcoceras hygrometricum</name>
    <dbReference type="NCBI Taxonomy" id="472368"/>
    <lineage>
        <taxon>Eukaryota</taxon>
        <taxon>Viridiplantae</taxon>
        <taxon>Streptophyta</taxon>
        <taxon>Embryophyta</taxon>
        <taxon>Tracheophyta</taxon>
        <taxon>Spermatophyta</taxon>
        <taxon>Magnoliopsida</taxon>
        <taxon>eudicotyledons</taxon>
        <taxon>Gunneridae</taxon>
        <taxon>Pentapetalae</taxon>
        <taxon>asterids</taxon>
        <taxon>lamiids</taxon>
        <taxon>Lamiales</taxon>
        <taxon>Gesneriaceae</taxon>
        <taxon>Didymocarpoideae</taxon>
        <taxon>Trichosporeae</taxon>
        <taxon>Loxocarpinae</taxon>
        <taxon>Dorcoceras</taxon>
    </lineage>
</organism>
<dbReference type="Proteomes" id="UP000250235">
    <property type="component" value="Unassembled WGS sequence"/>
</dbReference>
<keyword evidence="2" id="KW-1185">Reference proteome</keyword>
<reference evidence="1 2" key="1">
    <citation type="journal article" date="2015" name="Proc. Natl. Acad. Sci. U.S.A.">
        <title>The resurrection genome of Boea hygrometrica: A blueprint for survival of dehydration.</title>
        <authorList>
            <person name="Xiao L."/>
            <person name="Yang G."/>
            <person name="Zhang L."/>
            <person name="Yang X."/>
            <person name="Zhao S."/>
            <person name="Ji Z."/>
            <person name="Zhou Q."/>
            <person name="Hu M."/>
            <person name="Wang Y."/>
            <person name="Chen M."/>
            <person name="Xu Y."/>
            <person name="Jin H."/>
            <person name="Xiao X."/>
            <person name="Hu G."/>
            <person name="Bao F."/>
            <person name="Hu Y."/>
            <person name="Wan P."/>
            <person name="Li L."/>
            <person name="Deng X."/>
            <person name="Kuang T."/>
            <person name="Xiang C."/>
            <person name="Zhu J.K."/>
            <person name="Oliver M.J."/>
            <person name="He Y."/>
        </authorList>
    </citation>
    <scope>NUCLEOTIDE SEQUENCE [LARGE SCALE GENOMIC DNA]</scope>
    <source>
        <strain evidence="2">cv. XS01</strain>
    </source>
</reference>
<keyword evidence="1" id="KW-0762">Sugar transport</keyword>
<proteinExistence type="predicted"/>
<gene>
    <name evidence="1" type="ORF">F511_15602</name>
</gene>
<evidence type="ECO:0000313" key="1">
    <source>
        <dbReference type="EMBL" id="KZV28522.1"/>
    </source>
</evidence>
<evidence type="ECO:0000313" key="2">
    <source>
        <dbReference type="Proteomes" id="UP000250235"/>
    </source>
</evidence>
<name>A0A2Z7B2J0_9LAMI</name>
<keyword evidence="1" id="KW-0813">Transport</keyword>
<protein>
    <submittedName>
        <fullName evidence="1">Sugar transporter family protein (ISS)</fullName>
    </submittedName>
</protein>
<sequence>MEQGQASNTGALDEKNRAKLVKVKPAQAEADRLGEENQIGEIWSSWMLMKELMMGKQKAHVVEKVTNLEGNQLGNKLRSHHCTRAAVYKSGTRADKKCS</sequence>
<dbReference type="AlphaFoldDB" id="A0A2Z7B2J0"/>
<accession>A0A2Z7B2J0</accession>